<feature type="binding site" evidence="13">
    <location>
        <begin position="187"/>
        <end position="189"/>
    </location>
    <ligand>
        <name>substrate</name>
    </ligand>
</feature>
<dbReference type="NCBIfam" id="TIGR00190">
    <property type="entry name" value="thiC"/>
    <property type="match status" value="1"/>
</dbReference>
<accession>A0A7V0IAJ2</accession>
<evidence type="ECO:0000313" key="14">
    <source>
        <dbReference type="EMBL" id="HDD35744.1"/>
    </source>
</evidence>
<keyword evidence="10 13" id="KW-0456">Lyase</keyword>
<feature type="binding site" evidence="13">
    <location>
        <begin position="228"/>
        <end position="231"/>
    </location>
    <ligand>
        <name>substrate</name>
    </ligand>
</feature>
<gene>
    <name evidence="13 14" type="primary">thiC</name>
    <name evidence="14" type="ORF">ENF30_02970</name>
</gene>
<feature type="binding site" evidence="13">
    <location>
        <position position="97"/>
    </location>
    <ligand>
        <name>substrate</name>
    </ligand>
</feature>
<proteinExistence type="inferred from homology"/>
<keyword evidence="9 13" id="KW-0411">Iron-sulfur</keyword>
<dbReference type="SFLD" id="SFLDF00407">
    <property type="entry name" value="phosphomethylpyrimidine_syntha"/>
    <property type="match status" value="1"/>
</dbReference>
<dbReference type="EC" id="4.1.99.17" evidence="13"/>
<feature type="binding site" evidence="13">
    <location>
        <position position="414"/>
    </location>
    <ligand>
        <name>[4Fe-4S] cluster</name>
        <dbReference type="ChEBI" id="CHEBI:49883"/>
        <note>4Fe-4S-S-AdoMet</note>
    </ligand>
</feature>
<dbReference type="EMBL" id="DQWQ01000130">
    <property type="protein sequence ID" value="HDD35744.1"/>
    <property type="molecule type" value="Genomic_DNA"/>
</dbReference>
<keyword evidence="3 13" id="KW-0004">4Fe-4S</keyword>
<evidence type="ECO:0000256" key="8">
    <source>
        <dbReference type="ARBA" id="ARBA00023004"/>
    </source>
</evidence>
<dbReference type="Gene3D" id="3.20.20.540">
    <property type="entry name" value="Radical SAM ThiC family, central domain"/>
    <property type="match status" value="1"/>
</dbReference>
<comment type="function">
    <text evidence="1 13">Catalyzes the synthesis of the hydroxymethylpyrimidine phosphate (HMP-P) moiety of thiamine from aminoimidazole ribotide (AIR) in a radical S-adenosyl-L-methionine (SAM)-dependent reaction.</text>
</comment>
<keyword evidence="6 13" id="KW-0862">Zinc</keyword>
<dbReference type="AlphaFoldDB" id="A0A7V0IAJ2"/>
<comment type="caution">
    <text evidence="14">The sequence shown here is derived from an EMBL/GenBank/DDBJ whole genome shotgun (WGS) entry which is preliminary data.</text>
</comment>
<evidence type="ECO:0000256" key="9">
    <source>
        <dbReference type="ARBA" id="ARBA00023014"/>
    </source>
</evidence>
<dbReference type="InterPro" id="IPR038521">
    <property type="entry name" value="ThiC/Bza_core_dom"/>
</dbReference>
<feature type="binding site" evidence="13">
    <location>
        <position position="335"/>
    </location>
    <ligand>
        <name>Zn(2+)</name>
        <dbReference type="ChEBI" id="CHEBI:29105"/>
    </ligand>
</feature>
<dbReference type="PANTHER" id="PTHR30557:SF1">
    <property type="entry name" value="PHOSPHOMETHYLPYRIMIDINE SYNTHASE, CHLOROPLASTIC"/>
    <property type="match status" value="1"/>
</dbReference>
<keyword evidence="8 13" id="KW-0408">Iron</keyword>
<comment type="subunit">
    <text evidence="2">Homodimer.</text>
</comment>
<feature type="binding site" evidence="13">
    <location>
        <position position="294"/>
    </location>
    <ligand>
        <name>substrate</name>
    </ligand>
</feature>
<evidence type="ECO:0000256" key="12">
    <source>
        <dbReference type="ARBA" id="ARBA00061427"/>
    </source>
</evidence>
<evidence type="ECO:0000256" key="7">
    <source>
        <dbReference type="ARBA" id="ARBA00022977"/>
    </source>
</evidence>
<evidence type="ECO:0000256" key="3">
    <source>
        <dbReference type="ARBA" id="ARBA00022485"/>
    </source>
</evidence>
<feature type="binding site" evidence="13">
    <location>
        <position position="267"/>
    </location>
    <ligand>
        <name>substrate</name>
    </ligand>
</feature>
<dbReference type="HAMAP" id="MF_00089">
    <property type="entry name" value="ThiC"/>
    <property type="match status" value="1"/>
</dbReference>
<dbReference type="PANTHER" id="PTHR30557">
    <property type="entry name" value="THIAMINE BIOSYNTHESIS PROTEIN THIC"/>
    <property type="match status" value="1"/>
</dbReference>
<dbReference type="UniPathway" id="UPA00060"/>
<dbReference type="NCBIfam" id="NF009895">
    <property type="entry name" value="PRK13352.1"/>
    <property type="match status" value="1"/>
</dbReference>
<evidence type="ECO:0000256" key="2">
    <source>
        <dbReference type="ARBA" id="ARBA00011738"/>
    </source>
</evidence>
<dbReference type="InterPro" id="IPR037509">
    <property type="entry name" value="ThiC"/>
</dbReference>
<dbReference type="InterPro" id="IPR002817">
    <property type="entry name" value="ThiC/BzaA/B"/>
</dbReference>
<feature type="binding site" evidence="13">
    <location>
        <position position="68"/>
    </location>
    <ligand>
        <name>substrate</name>
    </ligand>
</feature>
<feature type="binding site" evidence="13">
    <location>
        <position position="126"/>
    </location>
    <ligand>
        <name>substrate</name>
    </ligand>
</feature>
<keyword evidence="4 13" id="KW-0949">S-adenosyl-L-methionine</keyword>
<dbReference type="SFLD" id="SFLDS00113">
    <property type="entry name" value="Radical_SAM_Phosphomethylpyrim"/>
    <property type="match status" value="1"/>
</dbReference>
<evidence type="ECO:0000256" key="10">
    <source>
        <dbReference type="ARBA" id="ARBA00023239"/>
    </source>
</evidence>
<organism evidence="14">
    <name type="scientific">Desulfofervidus auxilii</name>
    <dbReference type="NCBI Taxonomy" id="1621989"/>
    <lineage>
        <taxon>Bacteria</taxon>
        <taxon>Pseudomonadati</taxon>
        <taxon>Thermodesulfobacteriota</taxon>
        <taxon>Candidatus Desulfofervidia</taxon>
        <taxon>Candidatus Desulfofervidales</taxon>
        <taxon>Candidatus Desulfofervidaceae</taxon>
        <taxon>Candidatus Desulfofervidus</taxon>
    </lineage>
</organism>
<evidence type="ECO:0000256" key="11">
    <source>
        <dbReference type="ARBA" id="ARBA00052156"/>
    </source>
</evidence>
<dbReference type="Proteomes" id="UP000885706">
    <property type="component" value="Unassembled WGS sequence"/>
</dbReference>
<evidence type="ECO:0000256" key="4">
    <source>
        <dbReference type="ARBA" id="ARBA00022691"/>
    </source>
</evidence>
<comment type="catalytic activity">
    <reaction evidence="11">
        <text>5-amino-1-(5-phospho-beta-D-ribosyl)imidazole + AH2 + S-adenosyl-L-methionine = 5-hydroxybenzimidazole + 5'-deoxyadenosine + formate + L-methionine + A + NH4(+) + phosphate + 2 H(+)</text>
        <dbReference type="Rhea" id="RHEA:53504"/>
        <dbReference type="ChEBI" id="CHEBI:13193"/>
        <dbReference type="ChEBI" id="CHEBI:15378"/>
        <dbReference type="ChEBI" id="CHEBI:15740"/>
        <dbReference type="ChEBI" id="CHEBI:17319"/>
        <dbReference type="ChEBI" id="CHEBI:17499"/>
        <dbReference type="ChEBI" id="CHEBI:28938"/>
        <dbReference type="ChEBI" id="CHEBI:43474"/>
        <dbReference type="ChEBI" id="CHEBI:57844"/>
        <dbReference type="ChEBI" id="CHEBI:59789"/>
        <dbReference type="ChEBI" id="CHEBI:137404"/>
        <dbReference type="ChEBI" id="CHEBI:137981"/>
        <dbReference type="EC" id="4.1.99.23"/>
    </reaction>
</comment>
<evidence type="ECO:0000256" key="1">
    <source>
        <dbReference type="ARBA" id="ARBA00003175"/>
    </source>
</evidence>
<keyword evidence="7 13" id="KW-0784">Thiamine biosynthesis</keyword>
<evidence type="ECO:0000256" key="5">
    <source>
        <dbReference type="ARBA" id="ARBA00022723"/>
    </source>
</evidence>
<comment type="similarity">
    <text evidence="12">Belongs to the ThiC family. 5-hydroxybenzimidazole synthase subfamily.</text>
</comment>
<dbReference type="FunFam" id="3.20.20.540:FF:000001">
    <property type="entry name" value="Phosphomethylpyrimidine synthase"/>
    <property type="match status" value="1"/>
</dbReference>
<protein>
    <recommendedName>
        <fullName evidence="13">Phosphomethylpyrimidine synthase</fullName>
        <ecNumber evidence="13">4.1.99.17</ecNumber>
    </recommendedName>
    <alternativeName>
        <fullName evidence="13">Hydroxymethylpyrimidine phosphate synthase</fullName>
        <shortName evidence="13">HMP-P synthase</shortName>
        <shortName evidence="13">HMP-phosphate synthase</shortName>
        <shortName evidence="13">HMPP synthase</shortName>
    </alternativeName>
    <alternativeName>
        <fullName evidence="13">Thiamine biosynthesis protein ThiC</fullName>
    </alternativeName>
</protein>
<comment type="catalytic activity">
    <reaction evidence="13">
        <text>5-amino-1-(5-phospho-beta-D-ribosyl)imidazole + S-adenosyl-L-methionine = 4-amino-2-methyl-5-(phosphooxymethyl)pyrimidine + CO + 5'-deoxyadenosine + formate + L-methionine + 3 H(+)</text>
        <dbReference type="Rhea" id="RHEA:24840"/>
        <dbReference type="ChEBI" id="CHEBI:15378"/>
        <dbReference type="ChEBI" id="CHEBI:15740"/>
        <dbReference type="ChEBI" id="CHEBI:17245"/>
        <dbReference type="ChEBI" id="CHEBI:17319"/>
        <dbReference type="ChEBI" id="CHEBI:57844"/>
        <dbReference type="ChEBI" id="CHEBI:58354"/>
        <dbReference type="ChEBI" id="CHEBI:59789"/>
        <dbReference type="ChEBI" id="CHEBI:137981"/>
        <dbReference type="EC" id="4.1.99.17"/>
    </reaction>
</comment>
<evidence type="ECO:0000256" key="13">
    <source>
        <dbReference type="HAMAP-Rule" id="MF_00089"/>
    </source>
</evidence>
<dbReference type="GO" id="GO:0009228">
    <property type="term" value="P:thiamine biosynthetic process"/>
    <property type="evidence" value="ECO:0007669"/>
    <property type="project" value="UniProtKB-UniRule"/>
</dbReference>
<dbReference type="Pfam" id="PF01964">
    <property type="entry name" value="ThiC_Rad_SAM"/>
    <property type="match status" value="1"/>
</dbReference>
<dbReference type="GO" id="GO:0008270">
    <property type="term" value="F:zinc ion binding"/>
    <property type="evidence" value="ECO:0007669"/>
    <property type="project" value="UniProtKB-UniRule"/>
</dbReference>
<name>A0A7V0IAJ2_DESA2</name>
<dbReference type="GO" id="GO:0070284">
    <property type="term" value="F:phosphomethylpyrimidine synthase activity"/>
    <property type="evidence" value="ECO:0007669"/>
    <property type="project" value="UniProtKB-EC"/>
</dbReference>
<feature type="binding site" evidence="13">
    <location>
        <position position="271"/>
    </location>
    <ligand>
        <name>Zn(2+)</name>
        <dbReference type="ChEBI" id="CHEBI:29105"/>
    </ligand>
</feature>
<dbReference type="GO" id="GO:0051539">
    <property type="term" value="F:4 iron, 4 sulfur cluster binding"/>
    <property type="evidence" value="ECO:0007669"/>
    <property type="project" value="UniProtKB-KW"/>
</dbReference>
<comment type="cofactor">
    <cofactor evidence="13">
        <name>[4Fe-4S] cluster</name>
        <dbReference type="ChEBI" id="CHEBI:49883"/>
    </cofactor>
    <text evidence="13">Binds 1 [4Fe-4S] cluster per subunit. The cluster is coordinated with 3 cysteines and an exchangeable S-adenosyl-L-methionine.</text>
</comment>
<feature type="binding site" evidence="13">
    <location>
        <position position="418"/>
    </location>
    <ligand>
        <name>[4Fe-4S] cluster</name>
        <dbReference type="ChEBI" id="CHEBI:49883"/>
        <note>4Fe-4S-S-AdoMet</note>
    </ligand>
</feature>
<keyword evidence="5 13" id="KW-0479">Metal-binding</keyword>
<feature type="binding site" evidence="13">
    <location>
        <position position="411"/>
    </location>
    <ligand>
        <name>[4Fe-4S] cluster</name>
        <dbReference type="ChEBI" id="CHEBI:49883"/>
        <note>4Fe-4S-S-AdoMet</note>
    </ligand>
</feature>
<comment type="pathway">
    <text evidence="13">Cofactor biosynthesis; thiamine diphosphate biosynthesis.</text>
</comment>
<dbReference type="GO" id="GO:0009229">
    <property type="term" value="P:thiamine diphosphate biosynthetic process"/>
    <property type="evidence" value="ECO:0007669"/>
    <property type="project" value="UniProtKB-UniRule"/>
</dbReference>
<dbReference type="Gene3D" id="6.10.250.620">
    <property type="match status" value="1"/>
</dbReference>
<reference evidence="14" key="1">
    <citation type="journal article" date="2020" name="mSystems">
        <title>Genome- and Community-Level Interaction Insights into Carbon Utilization and Element Cycling Functions of Hydrothermarchaeota in Hydrothermal Sediment.</title>
        <authorList>
            <person name="Zhou Z."/>
            <person name="Liu Y."/>
            <person name="Xu W."/>
            <person name="Pan J."/>
            <person name="Luo Z.H."/>
            <person name="Li M."/>
        </authorList>
    </citation>
    <scope>NUCLEOTIDE SEQUENCE [LARGE SCALE GENOMIC DNA]</scope>
    <source>
        <strain evidence="14">HyVt-113</strain>
    </source>
</reference>
<dbReference type="SFLD" id="SFLDG01114">
    <property type="entry name" value="phosphomethylpyrimidine_syntha"/>
    <property type="match status" value="1"/>
</dbReference>
<sequence length="442" mass="48644">MLDTQLTLAKKGVATAEMERIAADEGIKIEDLMARVSEGKVVIPANKQKTLKQPIGIGEGLRVKVNTNIGTSSDHVDIDEELEKLKVALEAGTDTVMDLSTGGDLDYIRKTLLKETPVPFGTVPIYQAAIEIAQRRGGIIKMTAEDIFAVIEKHGQDGVDFITVHCGVTLQSLERLRKQGRITNIVSRGGAFLTTWMLYHEKENPLYEHFDRLLEIAQRYDITLSLGDGLRPGSLPDATDRAQIEELILLGELAKRAREVGVQVMIEGPGHVPLDQIMTNVLLEKKLCNGAPFYVLGPLVTDIASGYDHIAAAIGGALAAWAGADFLCYVTPAEHLRLPTVEDVREGVIGVRIAAHAADLARGNKKAWEKDKRMAEARGKLDWEKQIELSIDPQKAKYYRETSKPTLSDVCTMCGKYCAIKLVKEFLSCEKKPSFKEGKNLK</sequence>
<feature type="binding site" evidence="13">
    <location>
        <position position="165"/>
    </location>
    <ligand>
        <name>substrate</name>
    </ligand>
</feature>
<evidence type="ECO:0000256" key="6">
    <source>
        <dbReference type="ARBA" id="ARBA00022833"/>
    </source>
</evidence>